<accession>A0A9W4NMJ8</accession>
<dbReference type="AlphaFoldDB" id="A0A9W4NMJ8"/>
<evidence type="ECO:0000313" key="2">
    <source>
        <dbReference type="EMBL" id="CAG8385747.1"/>
    </source>
</evidence>
<dbReference type="EMBL" id="CAJVPD010000239">
    <property type="protein sequence ID" value="CAG8385747.1"/>
    <property type="molecule type" value="Genomic_DNA"/>
</dbReference>
<keyword evidence="1" id="KW-0732">Signal</keyword>
<sequence length="231" mass="26268">MLYLIMWMIVPSMSVSEKTEGSLLVHSLVTYNFTSHTVVLKIRSPVHEAAHRAFSEIFSNWHRNQESRLIPTGGATIEGSTRNQSPDSCWKTSVYVPGRDVKWPTILVEAGWSGSMAKLKQDMLFWLRGSEEQVRVALTIEVDRRGSITIQQWILDDTASRSSVKPFQTMHITQNRCAGLNQHQISGSMHIKFEDCFLRVKRDSESDFVMSKNDITEIAEAVWHCLPLATT</sequence>
<dbReference type="OrthoDB" id="19261at2759"/>
<reference evidence="2" key="1">
    <citation type="submission" date="2021-07" db="EMBL/GenBank/DDBJ databases">
        <authorList>
            <person name="Branca A.L. A."/>
        </authorList>
    </citation>
    <scope>NUCLEOTIDE SEQUENCE</scope>
</reference>
<feature type="chain" id="PRO_5040741165" evidence="1">
    <location>
        <begin position="17"/>
        <end position="231"/>
    </location>
</feature>
<gene>
    <name evidence="2" type="ORF">PSALAMII_LOCUS6206</name>
</gene>
<feature type="signal peptide" evidence="1">
    <location>
        <begin position="1"/>
        <end position="16"/>
    </location>
</feature>
<evidence type="ECO:0000313" key="3">
    <source>
        <dbReference type="Proteomes" id="UP001152592"/>
    </source>
</evidence>
<organism evidence="2 3">
    <name type="scientific">Penicillium salamii</name>
    <dbReference type="NCBI Taxonomy" id="1612424"/>
    <lineage>
        <taxon>Eukaryota</taxon>
        <taxon>Fungi</taxon>
        <taxon>Dikarya</taxon>
        <taxon>Ascomycota</taxon>
        <taxon>Pezizomycotina</taxon>
        <taxon>Eurotiomycetes</taxon>
        <taxon>Eurotiomycetidae</taxon>
        <taxon>Eurotiales</taxon>
        <taxon>Aspergillaceae</taxon>
        <taxon>Penicillium</taxon>
    </lineage>
</organism>
<name>A0A9W4NMJ8_9EURO</name>
<dbReference type="Proteomes" id="UP001152592">
    <property type="component" value="Unassembled WGS sequence"/>
</dbReference>
<comment type="caution">
    <text evidence="2">The sequence shown here is derived from an EMBL/GenBank/DDBJ whole genome shotgun (WGS) entry which is preliminary data.</text>
</comment>
<protein>
    <submittedName>
        <fullName evidence="2">Uncharacterized protein</fullName>
    </submittedName>
</protein>
<evidence type="ECO:0000256" key="1">
    <source>
        <dbReference type="SAM" id="SignalP"/>
    </source>
</evidence>
<proteinExistence type="predicted"/>